<protein>
    <submittedName>
        <fullName evidence="1">Uncharacterized protein</fullName>
    </submittedName>
</protein>
<gene>
    <name evidence="1" type="ORF">SAMN04488134_105166</name>
</gene>
<sequence length="79" mass="9571">MLKQLCNLLIVHVYDDEDFKEEVALLYSLTSQYYLKIPSRHILETKKIKGKRFVISLKDAFFIQSHEVKKRMNDIRRRE</sequence>
<proteinExistence type="predicted"/>
<evidence type="ECO:0000313" key="2">
    <source>
        <dbReference type="Proteomes" id="UP000199300"/>
    </source>
</evidence>
<dbReference type="EMBL" id="FODJ01000005">
    <property type="protein sequence ID" value="SEO25981.1"/>
    <property type="molecule type" value="Genomic_DNA"/>
</dbReference>
<dbReference type="RefSeq" id="WP_091497055.1">
    <property type="nucleotide sequence ID" value="NZ_FODJ01000005.1"/>
</dbReference>
<evidence type="ECO:0000313" key="1">
    <source>
        <dbReference type="EMBL" id="SEO25981.1"/>
    </source>
</evidence>
<dbReference type="AlphaFoldDB" id="A0A1H8N8E3"/>
<name>A0A1H8N8E3_9BACI</name>
<keyword evidence="2" id="KW-1185">Reference proteome</keyword>
<dbReference type="OrthoDB" id="2972440at2"/>
<organism evidence="1 2">
    <name type="scientific">Amphibacillus marinus</name>
    <dbReference type="NCBI Taxonomy" id="872970"/>
    <lineage>
        <taxon>Bacteria</taxon>
        <taxon>Bacillati</taxon>
        <taxon>Bacillota</taxon>
        <taxon>Bacilli</taxon>
        <taxon>Bacillales</taxon>
        <taxon>Bacillaceae</taxon>
        <taxon>Amphibacillus</taxon>
    </lineage>
</organism>
<dbReference type="Proteomes" id="UP000199300">
    <property type="component" value="Unassembled WGS sequence"/>
</dbReference>
<reference evidence="1 2" key="1">
    <citation type="submission" date="2016-10" db="EMBL/GenBank/DDBJ databases">
        <authorList>
            <person name="de Groot N.N."/>
        </authorList>
    </citation>
    <scope>NUCLEOTIDE SEQUENCE [LARGE SCALE GENOMIC DNA]</scope>
    <source>
        <strain evidence="1 2">CGMCC 1.10434</strain>
    </source>
</reference>
<accession>A0A1H8N8E3</accession>